<accession>A0A8H4QVX5</accession>
<dbReference type="SMART" id="SM00353">
    <property type="entry name" value="HLH"/>
    <property type="match status" value="1"/>
</dbReference>
<feature type="compositionally biased region" description="Low complexity" evidence="1">
    <location>
        <begin position="738"/>
        <end position="751"/>
    </location>
</feature>
<gene>
    <name evidence="3" type="ORF">D9613_011672</name>
</gene>
<dbReference type="EMBL" id="JAACJL010000018">
    <property type="protein sequence ID" value="KAF4618188.1"/>
    <property type="molecule type" value="Genomic_DNA"/>
</dbReference>
<feature type="compositionally biased region" description="Polar residues" evidence="1">
    <location>
        <begin position="365"/>
        <end position="377"/>
    </location>
</feature>
<protein>
    <recommendedName>
        <fullName evidence="2">BHLH domain-containing protein</fullName>
    </recommendedName>
</protein>
<feature type="compositionally biased region" description="Polar residues" evidence="1">
    <location>
        <begin position="255"/>
        <end position="283"/>
    </location>
</feature>
<feature type="compositionally biased region" description="Low complexity" evidence="1">
    <location>
        <begin position="844"/>
        <end position="853"/>
    </location>
</feature>
<feature type="region of interest" description="Disordered" evidence="1">
    <location>
        <begin position="780"/>
        <end position="894"/>
    </location>
</feature>
<evidence type="ECO:0000313" key="3">
    <source>
        <dbReference type="EMBL" id="KAF4618188.1"/>
    </source>
</evidence>
<feature type="compositionally biased region" description="Polar residues" evidence="1">
    <location>
        <begin position="780"/>
        <end position="789"/>
    </location>
</feature>
<reference evidence="3 4" key="1">
    <citation type="submission" date="2019-12" db="EMBL/GenBank/DDBJ databases">
        <authorList>
            <person name="Floudas D."/>
            <person name="Bentzer J."/>
            <person name="Ahren D."/>
            <person name="Johansson T."/>
            <person name="Persson P."/>
            <person name="Tunlid A."/>
        </authorList>
    </citation>
    <scope>NUCLEOTIDE SEQUENCE [LARGE SCALE GENOMIC DNA]</scope>
    <source>
        <strain evidence="3 4">CBS 102.39</strain>
    </source>
</reference>
<feature type="region of interest" description="Disordered" evidence="1">
    <location>
        <begin position="108"/>
        <end position="283"/>
    </location>
</feature>
<feature type="region of interest" description="Disordered" evidence="1">
    <location>
        <begin position="305"/>
        <end position="614"/>
    </location>
</feature>
<feature type="compositionally biased region" description="Polar residues" evidence="1">
    <location>
        <begin position="170"/>
        <end position="213"/>
    </location>
</feature>
<dbReference type="AlphaFoldDB" id="A0A8H4QVX5"/>
<name>A0A8H4QVX5_9AGAR</name>
<feature type="compositionally biased region" description="Low complexity" evidence="1">
    <location>
        <begin position="348"/>
        <end position="364"/>
    </location>
</feature>
<proteinExistence type="predicted"/>
<feature type="compositionally biased region" description="Polar residues" evidence="1">
    <location>
        <begin position="515"/>
        <end position="524"/>
    </location>
</feature>
<feature type="compositionally biased region" description="Low complexity" evidence="1">
    <location>
        <begin position="525"/>
        <end position="548"/>
    </location>
</feature>
<organism evidence="3 4">
    <name type="scientific">Agrocybe pediades</name>
    <dbReference type="NCBI Taxonomy" id="84607"/>
    <lineage>
        <taxon>Eukaryota</taxon>
        <taxon>Fungi</taxon>
        <taxon>Dikarya</taxon>
        <taxon>Basidiomycota</taxon>
        <taxon>Agaricomycotina</taxon>
        <taxon>Agaricomycetes</taxon>
        <taxon>Agaricomycetidae</taxon>
        <taxon>Agaricales</taxon>
        <taxon>Agaricineae</taxon>
        <taxon>Strophariaceae</taxon>
        <taxon>Agrocybe</taxon>
    </lineage>
</organism>
<dbReference type="CDD" id="cd11405">
    <property type="entry name" value="bHLHzip_MLXIP_like"/>
    <property type="match status" value="1"/>
</dbReference>
<feature type="compositionally biased region" description="Polar residues" evidence="1">
    <location>
        <begin position="475"/>
        <end position="485"/>
    </location>
</feature>
<keyword evidence="4" id="KW-1185">Reference proteome</keyword>
<feature type="compositionally biased region" description="Acidic residues" evidence="1">
    <location>
        <begin position="1089"/>
        <end position="1099"/>
    </location>
</feature>
<feature type="compositionally biased region" description="Polar residues" evidence="1">
    <location>
        <begin position="494"/>
        <end position="503"/>
    </location>
</feature>
<feature type="region of interest" description="Disordered" evidence="1">
    <location>
        <begin position="724"/>
        <end position="751"/>
    </location>
</feature>
<dbReference type="GO" id="GO:0046983">
    <property type="term" value="F:protein dimerization activity"/>
    <property type="evidence" value="ECO:0007669"/>
    <property type="project" value="InterPro"/>
</dbReference>
<dbReference type="Pfam" id="PF00010">
    <property type="entry name" value="HLH"/>
    <property type="match status" value="1"/>
</dbReference>
<dbReference type="SUPFAM" id="SSF47459">
    <property type="entry name" value="HLH, helix-loop-helix DNA-binding domain"/>
    <property type="match status" value="1"/>
</dbReference>
<feature type="compositionally biased region" description="Basic and acidic residues" evidence="1">
    <location>
        <begin position="404"/>
        <end position="414"/>
    </location>
</feature>
<dbReference type="Proteomes" id="UP000521872">
    <property type="component" value="Unassembled WGS sequence"/>
</dbReference>
<feature type="region of interest" description="Disordered" evidence="1">
    <location>
        <begin position="1068"/>
        <end position="1099"/>
    </location>
</feature>
<sequence>MDNHQQKDYLSSMLSASQDQQNLFPSFPTNASTLPQSPNGQQLNMGLLNNLMQMQGLDTSTTPASSSLNMAAFDPQLLEQQIKLTQLQQLQQLQNQIFQQQIALISGQSSSSSPLVNPTRQAGGGGDQYTGLPTPGPSGEIRPQRPSMDFTPSSSLGNYMEPLPHAYLSAVSSTQNNHQSQDANTNIPQHNRQGSNSRPLNPSLQRQLQALSNSHHPQYSTSHHHQHSTSSPNFQPTSPLHSVPVSPMQPPLSSPNPFGGQQQHGHPFNGINTYSQGRFQTPHSAPESVAFHIYSEAMMPGGSGGSSIPGLTLGPAVDSGRGGSGGGPILDQDISPLTSPWLGARPTGGSSAGSSLSKVSMSKSRNLGSKRTASSSGDEGGSARKKPSPAIRPTPTLAMTAVRRQAEERERDRPSNSPSDSVSLRNKSMTPPSSVAGKSALQEENVVNSNNNHNPPMSSSASAGSAPGSGSVSPNPLSSDATRVGNSDMFGATMQPSSSSNNGGIEKRQRPYRGSKSTNSTPLLRSTVGGSSSSSSHARSKSTRATASAGGGAYGQSVQDSPSPVDLNVGYENESGRHDRSMMPPPPPPQSARLEGANGTDAGDENHESNANLEMELRGMGVSGMDMGMGMDMNMNMGMGMDFEGMMGVVDLNSHQEQHRLGVGGGGGGGVSGVMNEERMDMSGMDQMAGHMDMGMGGMDMDGMSFGGPGGASNGGVDGMDGMGMMSIDFGHGHAQDHQQQASTSTSSSASGAAAANQGLLMPVTPASIMNLGRLGISGPSSTAGNNNRLPGGGDGGGSSTISAGTSAPPASTRSTSTTRKSSRKEASAAGTKTKESLAGSGTGTTTRNGRAAAPKKVNLVSPGLKPLLPAGGTAASSLDATLPPPITGSSPNTPYMNASAGSSNSAALLATGPRKTSHKAAEQKRRDSLKTTFDDLRKLLPPIALPNDADVDPSMITSPLFHPTTPLLPGALPPRGPPKAGGEGPNKGVSKLQLLICGNEYIRLLKGRVERRDEEIERLRREVGRLRVVVEESGVGGVEGEPGGEEGEVVDLEKDLDACEKVQVRRAVDESKMANGGSANGSRAREEGVDEEDEEDDD</sequence>
<feature type="compositionally biased region" description="Low complexity" evidence="1">
    <location>
        <begin position="445"/>
        <end position="474"/>
    </location>
</feature>
<evidence type="ECO:0000259" key="2">
    <source>
        <dbReference type="PROSITE" id="PS50888"/>
    </source>
</evidence>
<dbReference type="Gene3D" id="4.10.280.10">
    <property type="entry name" value="Helix-loop-helix DNA-binding domain"/>
    <property type="match status" value="1"/>
</dbReference>
<dbReference type="PROSITE" id="PS50888">
    <property type="entry name" value="BHLH"/>
    <property type="match status" value="1"/>
</dbReference>
<comment type="caution">
    <text evidence="3">The sequence shown here is derived from an EMBL/GenBank/DDBJ whole genome shotgun (WGS) entry which is preliminary data.</text>
</comment>
<feature type="compositionally biased region" description="Low complexity" evidence="1">
    <location>
        <begin position="800"/>
        <end position="820"/>
    </location>
</feature>
<evidence type="ECO:0000256" key="1">
    <source>
        <dbReference type="SAM" id="MobiDB-lite"/>
    </source>
</evidence>
<evidence type="ECO:0000313" key="4">
    <source>
        <dbReference type="Proteomes" id="UP000521872"/>
    </source>
</evidence>
<feature type="compositionally biased region" description="Polar residues" evidence="1">
    <location>
        <begin position="415"/>
        <end position="433"/>
    </location>
</feature>
<dbReference type="InterPro" id="IPR036638">
    <property type="entry name" value="HLH_DNA-bd_sf"/>
</dbReference>
<dbReference type="InterPro" id="IPR011598">
    <property type="entry name" value="bHLH_dom"/>
</dbReference>
<feature type="domain" description="BHLH" evidence="2">
    <location>
        <begin position="914"/>
        <end position="1006"/>
    </location>
</feature>